<dbReference type="Proteomes" id="UP000032266">
    <property type="component" value="Chromosome"/>
</dbReference>
<organism evidence="1 2">
    <name type="scientific">Gynuella sunshinyii YC6258</name>
    <dbReference type="NCBI Taxonomy" id="1445510"/>
    <lineage>
        <taxon>Bacteria</taxon>
        <taxon>Pseudomonadati</taxon>
        <taxon>Pseudomonadota</taxon>
        <taxon>Gammaproteobacteria</taxon>
        <taxon>Oceanospirillales</taxon>
        <taxon>Saccharospirillaceae</taxon>
        <taxon>Gynuella</taxon>
    </lineage>
</organism>
<dbReference type="HOGENOM" id="CLU_762401_0_0_6"/>
<dbReference type="KEGG" id="gsn:YC6258_03505"/>
<reference evidence="1 2" key="1">
    <citation type="submission" date="2014-01" db="EMBL/GenBank/DDBJ databases">
        <title>Full genme sequencing of cellulolytic bacterium Gynuella sunshinyii YC6258T gen. nov., sp. nov.</title>
        <authorList>
            <person name="Khan H."/>
            <person name="Chung E.J."/>
            <person name="Chung Y.R."/>
        </authorList>
    </citation>
    <scope>NUCLEOTIDE SEQUENCE [LARGE SCALE GENOMIC DNA]</scope>
    <source>
        <strain evidence="1 2">YC6258</strain>
    </source>
</reference>
<protein>
    <submittedName>
        <fullName evidence="1">Uncharacterized protein</fullName>
    </submittedName>
</protein>
<dbReference type="OrthoDB" id="5810117at2"/>
<proteinExistence type="predicted"/>
<dbReference type="AlphaFoldDB" id="A0A0C5VMK0"/>
<evidence type="ECO:0000313" key="2">
    <source>
        <dbReference type="Proteomes" id="UP000032266"/>
    </source>
</evidence>
<accession>A0A0C5VMK0</accession>
<keyword evidence="2" id="KW-1185">Reference proteome</keyword>
<dbReference type="STRING" id="1445510.YC6258_03505"/>
<evidence type="ECO:0000313" key="1">
    <source>
        <dbReference type="EMBL" id="AJQ95541.1"/>
    </source>
</evidence>
<gene>
    <name evidence="1" type="ORF">YC6258_03505</name>
</gene>
<dbReference type="EMBL" id="CP007142">
    <property type="protein sequence ID" value="AJQ95541.1"/>
    <property type="molecule type" value="Genomic_DNA"/>
</dbReference>
<sequence length="363" mass="41194">MADSILAVAHGMGQHTTESLRTLVENAANTALQRYSTFQNCKFENYVDIKPIVYDDIFEQERQRIVQSNKPVSEYFKSAANLPSLFIENIVELEADIGKDNFYTTQALDVLLYASLHGESVRLRVLSELCTHMAAKGNASFHVVGHSLGTNAIIDTLHKAYTGGITDNNGHHFKLDTITHKLDSLWMIANVSRLMYLLNPIRTSPDPKDTVVKPGTGGDSCTLHYYNIHHVLDPFTRFFHFNPQADEAWVHPDDYESYYHNIITRNIGESLDPHDLTGYLTDPLVSYRFLKRVMPAGSFNPSRDEVIKAHASVRNLVDESQKITAFINSIGSVSDFKTFLKMVKKYQEYINTLNHLWISRKPP</sequence>
<dbReference type="RefSeq" id="WP_044617808.1">
    <property type="nucleotide sequence ID" value="NZ_CP007142.1"/>
</dbReference>
<name>A0A0C5VMK0_9GAMM</name>